<dbReference type="EMBL" id="CP015017">
    <property type="protein sequence ID" value="APC01757.1"/>
    <property type="molecule type" value="Genomic_DNA"/>
</dbReference>
<evidence type="ECO:0000256" key="5">
    <source>
        <dbReference type="ARBA" id="ARBA00022989"/>
    </source>
</evidence>
<feature type="domain" description="Mce/MlaD" evidence="9">
    <location>
        <begin position="52"/>
        <end position="139"/>
    </location>
</feature>
<reference evidence="10" key="1">
    <citation type="journal article" date="2017" name="Appl. Environ. Microbiol.">
        <title>Microdiversification of a pelagic Polynucleobacter species is mainly driven by acquisition of genomic islands from a partially interspecific gene pool.</title>
        <authorList>
            <person name="Hoetzinger M."/>
            <person name="Hahn M.W."/>
            <person name="Jezberova J."/>
            <person name="Schmidt J."/>
            <person name="Koll U."/>
        </authorList>
    </citation>
    <scope>NUCLEOTIDE SEQUENCE</scope>
    <source>
        <strain evidence="10">MWH-RechtKol4</strain>
    </source>
</reference>
<dbReference type="PANTHER" id="PTHR30462:SF0">
    <property type="entry name" value="INTERMEMBRANE TRANSPORT PROTEIN YEBT"/>
    <property type="match status" value="1"/>
</dbReference>
<evidence type="ECO:0000313" key="11">
    <source>
        <dbReference type="Proteomes" id="UP000182060"/>
    </source>
</evidence>
<dbReference type="Proteomes" id="UP000182060">
    <property type="component" value="Chromosome"/>
</dbReference>
<dbReference type="InterPro" id="IPR003399">
    <property type="entry name" value="Mce/MlaD"/>
</dbReference>
<keyword evidence="2" id="KW-1003">Cell membrane</keyword>
<feature type="domain" description="Mce/MlaD" evidence="9">
    <location>
        <begin position="320"/>
        <end position="424"/>
    </location>
</feature>
<evidence type="ECO:0000256" key="7">
    <source>
        <dbReference type="SAM" id="MobiDB-lite"/>
    </source>
</evidence>
<dbReference type="InterPro" id="IPR051800">
    <property type="entry name" value="PqiA-PqiB_transport"/>
</dbReference>
<keyword evidence="5 8" id="KW-1133">Transmembrane helix</keyword>
<keyword evidence="6 8" id="KW-0472">Membrane</keyword>
<evidence type="ECO:0000256" key="6">
    <source>
        <dbReference type="ARBA" id="ARBA00023136"/>
    </source>
</evidence>
<evidence type="ECO:0000256" key="8">
    <source>
        <dbReference type="SAM" id="Phobius"/>
    </source>
</evidence>
<protein>
    <submittedName>
        <fullName evidence="10">Mammalian cell entry protein</fullName>
    </submittedName>
</protein>
<evidence type="ECO:0000256" key="4">
    <source>
        <dbReference type="ARBA" id="ARBA00022692"/>
    </source>
</evidence>
<dbReference type="OMA" id="QAPNNMT"/>
<keyword evidence="3" id="KW-0997">Cell inner membrane</keyword>
<sequence>MSDTNQGPELPNLPSAIAHGSRRWAPQIIWIIPIIAVVVGLSLMYKAVVDHGPTITVAFKTGDGITAGKTFVKFKDVNIGLVKTVELSEDHQQVIAKIQLDQGAADFAKEDTRFWIVRPRISANGVSGLSTLLDGPFIAADLGKSEATREHFVALEVPPILTGDSPGREFILRAPTLGSHNVGTPVYFRRISVGQVIANDLDKDGKSVSIKIFINAPYDQYVINNTRFWNASGIDVTVNASGVQLQTESLIAVIAGGIAFEAPQRHTDPQNLIAGDDKQSDSSGLPKEGNLLSDRAKADTVFTLFDTRLIAMKQPDLRSQRFVINFKSSVRGLSVGAPVEFRGMNFGEVVNIETAMDPKTLEIIQPVEIFLYPDRLQVRSIKTGKILPPPTNEIERLQALIKKGMRAQLLTGSFLTGQKYIGIDIFPNAPKYTLDLSRNPLELPAIPNELDDVEKSLTSVIKNTDKLVKKLDNQIIPQFDKTLKNVNTMTDGDSPLLIDMRDSLREITKAANSVKTLTDMLDQQPQSIIYGKPTQESK</sequence>
<keyword evidence="4 8" id="KW-0812">Transmembrane</keyword>
<gene>
    <name evidence="10" type="ORF">AOC25_09070</name>
</gene>
<dbReference type="PANTHER" id="PTHR30462">
    <property type="entry name" value="INTERMEMBRANE TRANSPORT PROTEIN PQIB-RELATED"/>
    <property type="match status" value="1"/>
</dbReference>
<evidence type="ECO:0000256" key="1">
    <source>
        <dbReference type="ARBA" id="ARBA00004533"/>
    </source>
</evidence>
<evidence type="ECO:0000259" key="9">
    <source>
        <dbReference type="Pfam" id="PF02470"/>
    </source>
</evidence>
<organism evidence="10 11">
    <name type="scientific">Polynucleobacter asymbioticus</name>
    <dbReference type="NCBI Taxonomy" id="576611"/>
    <lineage>
        <taxon>Bacteria</taxon>
        <taxon>Pseudomonadati</taxon>
        <taxon>Pseudomonadota</taxon>
        <taxon>Betaproteobacteria</taxon>
        <taxon>Burkholderiales</taxon>
        <taxon>Burkholderiaceae</taxon>
        <taxon>Polynucleobacter</taxon>
    </lineage>
</organism>
<accession>A0AAC9IYJ5</accession>
<evidence type="ECO:0000313" key="10">
    <source>
        <dbReference type="EMBL" id="APC01757.1"/>
    </source>
</evidence>
<dbReference type="GO" id="GO:0005886">
    <property type="term" value="C:plasma membrane"/>
    <property type="evidence" value="ECO:0007669"/>
    <property type="project" value="UniProtKB-SubCell"/>
</dbReference>
<feature type="transmembrane region" description="Helical" evidence="8">
    <location>
        <begin position="28"/>
        <end position="45"/>
    </location>
</feature>
<comment type="subcellular location">
    <subcellularLocation>
        <location evidence="1">Cell inner membrane</location>
    </subcellularLocation>
</comment>
<dbReference type="RefSeq" id="WP_011903407.1">
    <property type="nucleotide sequence ID" value="NZ_CP015016.1"/>
</dbReference>
<dbReference type="Pfam" id="PF02470">
    <property type="entry name" value="MlaD"/>
    <property type="match status" value="3"/>
</dbReference>
<name>A0AAC9IYJ5_9BURK</name>
<dbReference type="GeneID" id="31481961"/>
<proteinExistence type="predicted"/>
<dbReference type="AlphaFoldDB" id="A0AAC9IYJ5"/>
<feature type="domain" description="Mce/MlaD" evidence="9">
    <location>
        <begin position="167"/>
        <end position="252"/>
    </location>
</feature>
<feature type="region of interest" description="Disordered" evidence="7">
    <location>
        <begin position="268"/>
        <end position="290"/>
    </location>
</feature>
<evidence type="ECO:0000256" key="2">
    <source>
        <dbReference type="ARBA" id="ARBA00022475"/>
    </source>
</evidence>
<evidence type="ECO:0000256" key="3">
    <source>
        <dbReference type="ARBA" id="ARBA00022519"/>
    </source>
</evidence>